<name>A0A2G1VV82_9FLAO</name>
<dbReference type="Pfam" id="PF12705">
    <property type="entry name" value="PDDEXK_1"/>
    <property type="match status" value="1"/>
</dbReference>
<keyword evidence="3" id="KW-1185">Reference proteome</keyword>
<reference evidence="2 3" key="1">
    <citation type="submission" date="2017-08" db="EMBL/GenBank/DDBJ databases">
        <title>The whole genome shortgun sequences of strain Leeuwenhoekiella nanhaiensis G18 from the South China Sea.</title>
        <authorList>
            <person name="Liu Q."/>
        </authorList>
    </citation>
    <scope>NUCLEOTIDE SEQUENCE [LARGE SCALE GENOMIC DNA]</scope>
    <source>
        <strain evidence="2 3">G18</strain>
    </source>
</reference>
<sequence length="899" mass="103001">MTTFIDEVIADILSKHAQNLVNTVIVLPSKRAGAFFNKRLRAQLEGSFTFLPKTLSIEELIEDVSGLTAASSTQLQVELYQIYLQECTETEPDSFLSFLGWAQILIGDFNEIDRHLISQESFFDYLSAVKELNQWSADQPTELISNYLKFWRSVKQYYTAFAEHLKSKGMGYQGMLYRESVSNLDSYLDNTNNTYIFCGFNALNRAEQHLIKSFLERRDTHIYWDLDPYFTEDQSHITSRFISQYLHEWSELKEKSTVFPKAKSNFNTPKNITATGIAQNIGQVKYVGQILEGFAPEELNDTAIILGDENLLLPLLNSLPPQVNAVNVTMGLALNQITQAAFFETWFQLQINKRGSEYYYKDVLSLLDQPYTIALLGSTRSKLKAKITSENLIYVTPQELINNTDAINLLFEDWQDSTDTALARSLKLISLLKEQMQNEQKWLELEFLAAFERLFNQLSDLNAQYPYFNSVKTLRQFYRDLLQKETLDFKGDPYQGLQIMGVLESRVIDFKHIIITSLNEGTLPSGKSQNSFIPFDLKIEYNLPTYREKDAIYAYHFFRLLQRAETAHLLFNNEASGLNSGEKSRFLLQLATDSNAQYRYSETTASASVKIKPSELKTVLKTPQLIESLKKHAQSGFSPSALTTYIRNPIDFYYKYVLGIEELEEVEDTIAHNTLGTVVHESLEQLYKPYLNEILSPAILKTLLKQCDAEVSHQFELCYNIGNIKTGKNLIIFNVAKQFVRNFLQTELKQIEAGSEVLITGLELKFETQIRPDVKLKGTVDRMDRVNGTLRILDYKTGRVEAGELVIKDWETLISDYKKQSKAFQVLCYALMLAREKGIPEQAEAGIISFKNLGRGFLKLSESKETLITPELLATFETYLNKLIDEILDINIPFTEKEV</sequence>
<dbReference type="InterPro" id="IPR011604">
    <property type="entry name" value="PDDEXK-like_dom_sf"/>
</dbReference>
<dbReference type="Gene3D" id="3.90.320.10">
    <property type="match status" value="1"/>
</dbReference>
<proteinExistence type="predicted"/>
<accession>A0A2G1VV82</accession>
<organism evidence="2 3">
    <name type="scientific">Leeuwenhoekiella nanhaiensis</name>
    <dbReference type="NCBI Taxonomy" id="1655491"/>
    <lineage>
        <taxon>Bacteria</taxon>
        <taxon>Pseudomonadati</taxon>
        <taxon>Bacteroidota</taxon>
        <taxon>Flavobacteriia</taxon>
        <taxon>Flavobacteriales</taxon>
        <taxon>Flavobacteriaceae</taxon>
        <taxon>Leeuwenhoekiella</taxon>
    </lineage>
</organism>
<dbReference type="RefSeq" id="WP_099644216.1">
    <property type="nucleotide sequence ID" value="NZ_KZ319287.1"/>
</dbReference>
<dbReference type="SUPFAM" id="SSF52540">
    <property type="entry name" value="P-loop containing nucleoside triphosphate hydrolases"/>
    <property type="match status" value="1"/>
</dbReference>
<evidence type="ECO:0000259" key="1">
    <source>
        <dbReference type="Pfam" id="PF12705"/>
    </source>
</evidence>
<gene>
    <name evidence="2" type="ORF">CJ305_00125</name>
</gene>
<dbReference type="OrthoDB" id="9762792at2"/>
<dbReference type="InterPro" id="IPR038726">
    <property type="entry name" value="PDDEXK_AddAB-type"/>
</dbReference>
<evidence type="ECO:0000313" key="2">
    <source>
        <dbReference type="EMBL" id="PHQ30675.1"/>
    </source>
</evidence>
<dbReference type="SUPFAM" id="SSF52980">
    <property type="entry name" value="Restriction endonuclease-like"/>
    <property type="match status" value="1"/>
</dbReference>
<dbReference type="EMBL" id="NQXA01000001">
    <property type="protein sequence ID" value="PHQ30675.1"/>
    <property type="molecule type" value="Genomic_DNA"/>
</dbReference>
<comment type="caution">
    <text evidence="2">The sequence shown here is derived from an EMBL/GenBank/DDBJ whole genome shotgun (WGS) entry which is preliminary data.</text>
</comment>
<dbReference type="InterPro" id="IPR027417">
    <property type="entry name" value="P-loop_NTPase"/>
</dbReference>
<protein>
    <recommendedName>
        <fullName evidence="1">PD-(D/E)XK endonuclease-like domain-containing protein</fullName>
    </recommendedName>
</protein>
<evidence type="ECO:0000313" key="3">
    <source>
        <dbReference type="Proteomes" id="UP000229433"/>
    </source>
</evidence>
<dbReference type="InterPro" id="IPR011335">
    <property type="entry name" value="Restrct_endonuc-II-like"/>
</dbReference>
<dbReference type="Proteomes" id="UP000229433">
    <property type="component" value="Unassembled WGS sequence"/>
</dbReference>
<feature type="domain" description="PD-(D/E)XK endonuclease-like" evidence="1">
    <location>
        <begin position="637"/>
        <end position="896"/>
    </location>
</feature>
<dbReference type="AlphaFoldDB" id="A0A2G1VV82"/>